<accession>A0ABS0XNQ8</accession>
<organism evidence="1 2">
    <name type="scientific">Sphingomonas mollis</name>
    <dbReference type="NCBI Taxonomy" id="2795726"/>
    <lineage>
        <taxon>Bacteria</taxon>
        <taxon>Pseudomonadati</taxon>
        <taxon>Pseudomonadota</taxon>
        <taxon>Alphaproteobacteria</taxon>
        <taxon>Sphingomonadales</taxon>
        <taxon>Sphingomonadaceae</taxon>
        <taxon>Sphingomonas</taxon>
    </lineage>
</organism>
<evidence type="ECO:0000313" key="2">
    <source>
        <dbReference type="Proteomes" id="UP000640426"/>
    </source>
</evidence>
<evidence type="ECO:0000313" key="1">
    <source>
        <dbReference type="EMBL" id="MBJ6121637.1"/>
    </source>
</evidence>
<name>A0ABS0XNQ8_9SPHN</name>
<comment type="caution">
    <text evidence="1">The sequence shown here is derived from an EMBL/GenBank/DDBJ whole genome shotgun (WGS) entry which is preliminary data.</text>
</comment>
<keyword evidence="2" id="KW-1185">Reference proteome</keyword>
<reference evidence="2" key="1">
    <citation type="submission" date="2020-12" db="EMBL/GenBank/DDBJ databases">
        <title>Hymenobacter sp.</title>
        <authorList>
            <person name="Kim M.K."/>
        </authorList>
    </citation>
    <scope>NUCLEOTIDE SEQUENCE [LARGE SCALE GENOMIC DNA]</scope>
    <source>
        <strain evidence="2">BT553</strain>
    </source>
</reference>
<sequence length="180" mass="17096">MQGLDQILGSSGMNVDALAAQFGISPDQARSALSTLMPSVLGGFQNQAAAGDPSSVAQAAGAVDQPTTDAGNDILGRIFGSKDVSRQVADQAAGETGVSQTILKAMLPIVAAMVARHLATSGGGGGGGLGGILASVLGGGAGNQNAGAAGGLGSLGGLGGLIGGSGGGNPLDTIFGNLRR</sequence>
<protein>
    <submittedName>
        <fullName evidence="1">DUF937 domain-containing protein</fullName>
    </submittedName>
</protein>
<dbReference type="RefSeq" id="WP_199036619.1">
    <property type="nucleotide sequence ID" value="NZ_JAELXS010000003.1"/>
</dbReference>
<dbReference type="EMBL" id="JAELXS010000003">
    <property type="protein sequence ID" value="MBJ6121637.1"/>
    <property type="molecule type" value="Genomic_DNA"/>
</dbReference>
<gene>
    <name evidence="1" type="ORF">JAO74_07520</name>
</gene>
<proteinExistence type="predicted"/>
<dbReference type="Proteomes" id="UP000640426">
    <property type="component" value="Unassembled WGS sequence"/>
</dbReference>
<dbReference type="InterPro" id="IPR009282">
    <property type="entry name" value="DUF937"/>
</dbReference>
<dbReference type="Pfam" id="PF06078">
    <property type="entry name" value="DUF937"/>
    <property type="match status" value="1"/>
</dbReference>